<accession>A0A243CWL5</accession>
<gene>
    <name evidence="1" type="ORF">BK749_13555</name>
</gene>
<evidence type="ECO:0000313" key="1">
    <source>
        <dbReference type="EMBL" id="OTY75777.1"/>
    </source>
</evidence>
<comment type="caution">
    <text evidence="1">The sequence shown here is derived from an EMBL/GenBank/DDBJ whole genome shotgun (WGS) entry which is preliminary data.</text>
</comment>
<organism evidence="1 2">
    <name type="scientific">Bacillus thuringiensis serovar vazensis</name>
    <dbReference type="NCBI Taxonomy" id="180867"/>
    <lineage>
        <taxon>Bacteria</taxon>
        <taxon>Bacillati</taxon>
        <taxon>Bacillota</taxon>
        <taxon>Bacilli</taxon>
        <taxon>Bacillales</taxon>
        <taxon>Bacillaceae</taxon>
        <taxon>Bacillus</taxon>
        <taxon>Bacillus cereus group</taxon>
    </lineage>
</organism>
<dbReference type="Proteomes" id="UP000194911">
    <property type="component" value="Unassembled WGS sequence"/>
</dbReference>
<dbReference type="AlphaFoldDB" id="A0A243CWL5"/>
<sequence>MDTFTSIFTKKFMIWLFSRVRHYLTITLRNPADKRGFFYLNNDFVLLLLVTLPRINAPFFTYHIKIHTILF</sequence>
<proteinExistence type="predicted"/>
<reference evidence="1 2" key="1">
    <citation type="submission" date="2016-10" db="EMBL/GenBank/DDBJ databases">
        <title>Comparative genomics of Bacillus thuringiensis reveals a path to pathogens against multiple invertebrate hosts.</title>
        <authorList>
            <person name="Zheng J."/>
            <person name="Gao Q."/>
            <person name="Liu H."/>
            <person name="Peng D."/>
            <person name="Ruan L."/>
            <person name="Sun M."/>
        </authorList>
    </citation>
    <scope>NUCLEOTIDE SEQUENCE [LARGE SCALE GENOMIC DNA]</scope>
    <source>
        <strain evidence="1">BGSC 4CE1</strain>
    </source>
</reference>
<dbReference type="EMBL" id="NFDQ01000052">
    <property type="protein sequence ID" value="OTY75777.1"/>
    <property type="molecule type" value="Genomic_DNA"/>
</dbReference>
<name>A0A243CWL5_BACTU</name>
<protein>
    <submittedName>
        <fullName evidence="1">Uncharacterized protein</fullName>
    </submittedName>
</protein>
<evidence type="ECO:0000313" key="2">
    <source>
        <dbReference type="Proteomes" id="UP000194911"/>
    </source>
</evidence>